<gene>
    <name evidence="1" type="ORF">EHS24_006357</name>
</gene>
<sequence>MEPLVATHMSRVGQSTTRLSKMESDNIRSEIWLDDTSVPHVIDTIAIMGPTSVQFSLRATCRRMRRLLDPLIFNHVTIGLPSSVHRDYSHFLAIHQLGYSKRWDQRIVYGNGLSNGIELDFSNYPGLFEADIVRLLFHTQTVSIVDVFTDRSPISDVLDPVEMNDAQALGIKRSFVWAILGLLFKRARTVRFLPFRSFIPTFRPFDHFSPTSVSTIVCGVTLSRPRAIKLKVIGRPPRRPLREPTPPTHILPLYNTIQPPPPGTKHLAVAVEVPRDLLQNGQHIKIGVGWYSGPLAPEPWWAGVSLRQVTMSITLAEEEPAIVREWFYGYSCFLDGKYGVLSHLVPAILNRPDVQFTLVGIKALHERREDSLGILSTMTWGQVKETFRMATQNDGWDAGSGREHVEFLSHNEFQRRVGPVQSALL</sequence>
<dbReference type="GeneID" id="39590900"/>
<dbReference type="EMBL" id="RSCE01000003">
    <property type="protein sequence ID" value="RSH84828.1"/>
    <property type="molecule type" value="Genomic_DNA"/>
</dbReference>
<dbReference type="RefSeq" id="XP_028478276.1">
    <property type="nucleotide sequence ID" value="XM_028621824.1"/>
</dbReference>
<dbReference type="Proteomes" id="UP000279236">
    <property type="component" value="Unassembled WGS sequence"/>
</dbReference>
<evidence type="ECO:0000313" key="1">
    <source>
        <dbReference type="EMBL" id="RSH84828.1"/>
    </source>
</evidence>
<accession>A0A427Y127</accession>
<comment type="caution">
    <text evidence="1">The sequence shown here is derived from an EMBL/GenBank/DDBJ whole genome shotgun (WGS) entry which is preliminary data.</text>
</comment>
<protein>
    <submittedName>
        <fullName evidence="1">Uncharacterized protein</fullName>
    </submittedName>
</protein>
<organism evidence="1 2">
    <name type="scientific">Apiotrichum porosum</name>
    <dbReference type="NCBI Taxonomy" id="105984"/>
    <lineage>
        <taxon>Eukaryota</taxon>
        <taxon>Fungi</taxon>
        <taxon>Dikarya</taxon>
        <taxon>Basidiomycota</taxon>
        <taxon>Agaricomycotina</taxon>
        <taxon>Tremellomycetes</taxon>
        <taxon>Trichosporonales</taxon>
        <taxon>Trichosporonaceae</taxon>
        <taxon>Apiotrichum</taxon>
    </lineage>
</organism>
<keyword evidence="2" id="KW-1185">Reference proteome</keyword>
<reference evidence="1 2" key="1">
    <citation type="submission" date="2018-11" db="EMBL/GenBank/DDBJ databases">
        <title>Genome sequence of Apiotrichum porosum DSM 27194.</title>
        <authorList>
            <person name="Aliyu H."/>
            <person name="Gorte O."/>
            <person name="Ochsenreither K."/>
        </authorList>
    </citation>
    <scope>NUCLEOTIDE SEQUENCE [LARGE SCALE GENOMIC DNA]</scope>
    <source>
        <strain evidence="1 2">DSM 27194</strain>
    </source>
</reference>
<dbReference type="AlphaFoldDB" id="A0A427Y127"/>
<name>A0A427Y127_9TREE</name>
<proteinExistence type="predicted"/>
<evidence type="ECO:0000313" key="2">
    <source>
        <dbReference type="Proteomes" id="UP000279236"/>
    </source>
</evidence>